<keyword evidence="3 9" id="KW-0813">Transport</keyword>
<keyword evidence="7 9" id="KW-0472">Membrane</keyword>
<protein>
    <recommendedName>
        <fullName evidence="9">Vesicle transport protein</fullName>
    </recommendedName>
</protein>
<dbReference type="STRING" id="6277.A0A498SFK1"/>
<dbReference type="EMBL" id="UPTC01001663">
    <property type="protein sequence ID" value="VBB32339.1"/>
    <property type="molecule type" value="Genomic_DNA"/>
</dbReference>
<organism evidence="11 12">
    <name type="scientific">Acanthocheilonema viteae</name>
    <name type="common">Filarial nematode worm</name>
    <name type="synonym">Dipetalonema viteae</name>
    <dbReference type="NCBI Taxonomy" id="6277"/>
    <lineage>
        <taxon>Eukaryota</taxon>
        <taxon>Metazoa</taxon>
        <taxon>Ecdysozoa</taxon>
        <taxon>Nematoda</taxon>
        <taxon>Chromadorea</taxon>
        <taxon>Rhabditida</taxon>
        <taxon>Spirurina</taxon>
        <taxon>Spiruromorpha</taxon>
        <taxon>Filarioidea</taxon>
        <taxon>Onchocercidae</taxon>
        <taxon>Acanthocheilonema</taxon>
    </lineage>
</organism>
<evidence type="ECO:0000256" key="10">
    <source>
        <dbReference type="SAM" id="MobiDB-lite"/>
    </source>
</evidence>
<evidence type="ECO:0000256" key="8">
    <source>
        <dbReference type="ARBA" id="ARBA00025800"/>
    </source>
</evidence>
<dbReference type="InterPro" id="IPR011691">
    <property type="entry name" value="Vesicle_transpt_SFT2"/>
</dbReference>
<accession>A0A498SFK1</accession>
<reference evidence="11 12" key="1">
    <citation type="submission" date="2018-08" db="EMBL/GenBank/DDBJ databases">
        <authorList>
            <person name="Laetsch R D."/>
            <person name="Stevens L."/>
            <person name="Kumar S."/>
            <person name="Blaxter L. M."/>
        </authorList>
    </citation>
    <scope>NUCLEOTIDE SEQUENCE [LARGE SCALE GENOMIC DNA]</scope>
</reference>
<dbReference type="AlphaFoldDB" id="A0A498SFK1"/>
<dbReference type="OrthoDB" id="73614at2759"/>
<dbReference type="InterPro" id="IPR007305">
    <property type="entry name" value="Vesicle_transpt_Got1/SFT2"/>
</dbReference>
<sequence>MLQYVYRLFGDDENADTANLSDSPTDGTSQNRPNETASSLSWDLRVQCFLGCLCLSIICSLGGSTLLFTWRVTGFTVMTSLGSILSLLGTCFLMGPLRQLQKMFERGRFLASLMYLLSIVFTLIAGLVFSNPPLALVFVIGQYIAMTWYSITYIPFARYDFYYLTHACIINLSCTKRYRHCAATGLADEQSVNKFRETWAS</sequence>
<feature type="compositionally biased region" description="Polar residues" evidence="10">
    <location>
        <begin position="16"/>
        <end position="34"/>
    </location>
</feature>
<evidence type="ECO:0000256" key="7">
    <source>
        <dbReference type="ARBA" id="ARBA00023136"/>
    </source>
</evidence>
<evidence type="ECO:0000313" key="11">
    <source>
        <dbReference type="EMBL" id="VBB32339.1"/>
    </source>
</evidence>
<evidence type="ECO:0000256" key="1">
    <source>
        <dbReference type="ARBA" id="ARBA00003566"/>
    </source>
</evidence>
<dbReference type="GO" id="GO:0016020">
    <property type="term" value="C:membrane"/>
    <property type="evidence" value="ECO:0007669"/>
    <property type="project" value="UniProtKB-SubCell"/>
</dbReference>
<evidence type="ECO:0000313" key="12">
    <source>
        <dbReference type="Proteomes" id="UP000276991"/>
    </source>
</evidence>
<dbReference type="GO" id="GO:0015031">
    <property type="term" value="P:protein transport"/>
    <property type="evidence" value="ECO:0007669"/>
    <property type="project" value="UniProtKB-KW"/>
</dbReference>
<feature type="transmembrane region" description="Helical" evidence="9">
    <location>
        <begin position="135"/>
        <end position="156"/>
    </location>
</feature>
<evidence type="ECO:0000256" key="3">
    <source>
        <dbReference type="ARBA" id="ARBA00022448"/>
    </source>
</evidence>
<dbReference type="Proteomes" id="UP000276991">
    <property type="component" value="Unassembled WGS sequence"/>
</dbReference>
<evidence type="ECO:0000256" key="2">
    <source>
        <dbReference type="ARBA" id="ARBA00004141"/>
    </source>
</evidence>
<keyword evidence="5 9" id="KW-0653">Protein transport</keyword>
<feature type="transmembrane region" description="Helical" evidence="9">
    <location>
        <begin position="48"/>
        <end position="69"/>
    </location>
</feature>
<evidence type="ECO:0000256" key="9">
    <source>
        <dbReference type="RuleBase" id="RU363111"/>
    </source>
</evidence>
<gene>
    <name evidence="11" type="ORF">NAV_LOCUS7130</name>
</gene>
<evidence type="ECO:0000256" key="5">
    <source>
        <dbReference type="ARBA" id="ARBA00022927"/>
    </source>
</evidence>
<feature type="region of interest" description="Disordered" evidence="10">
    <location>
        <begin position="15"/>
        <end position="34"/>
    </location>
</feature>
<evidence type="ECO:0000256" key="6">
    <source>
        <dbReference type="ARBA" id="ARBA00022989"/>
    </source>
</evidence>
<dbReference type="GO" id="GO:0016192">
    <property type="term" value="P:vesicle-mediated transport"/>
    <property type="evidence" value="ECO:0007669"/>
    <property type="project" value="InterPro"/>
</dbReference>
<proteinExistence type="inferred from homology"/>
<dbReference type="GO" id="GO:0012505">
    <property type="term" value="C:endomembrane system"/>
    <property type="evidence" value="ECO:0007669"/>
    <property type="project" value="UniProtKB-ARBA"/>
</dbReference>
<name>A0A498SFK1_ACAVI</name>
<comment type="subcellular location">
    <subcellularLocation>
        <location evidence="2 9">Membrane</location>
        <topology evidence="2 9">Multi-pass membrane protein</topology>
    </subcellularLocation>
</comment>
<feature type="transmembrane region" description="Helical" evidence="9">
    <location>
        <begin position="75"/>
        <end position="97"/>
    </location>
</feature>
<comment type="similarity">
    <text evidence="8 9">Belongs to the SFT2 family.</text>
</comment>
<evidence type="ECO:0000256" key="4">
    <source>
        <dbReference type="ARBA" id="ARBA00022692"/>
    </source>
</evidence>
<keyword evidence="12" id="KW-1185">Reference proteome</keyword>
<dbReference type="PANTHER" id="PTHR23137">
    <property type="entry name" value="VESICLE TRANSPORT PROTEIN-RELATED"/>
    <property type="match status" value="1"/>
</dbReference>
<dbReference type="PANTHER" id="PTHR23137:SF6">
    <property type="entry name" value="VESICLE TRANSPORT PROTEIN"/>
    <property type="match status" value="1"/>
</dbReference>
<feature type="transmembrane region" description="Helical" evidence="9">
    <location>
        <begin position="109"/>
        <end position="129"/>
    </location>
</feature>
<dbReference type="Pfam" id="PF04178">
    <property type="entry name" value="Got1"/>
    <property type="match status" value="1"/>
</dbReference>
<keyword evidence="6 9" id="KW-1133">Transmembrane helix</keyword>
<dbReference type="GO" id="GO:0005737">
    <property type="term" value="C:cytoplasm"/>
    <property type="evidence" value="ECO:0007669"/>
    <property type="project" value="UniProtKB-ARBA"/>
</dbReference>
<comment type="function">
    <text evidence="1 9">May be involved in fusion of retrograde transport vesicles derived from an endocytic compartment with the Golgi complex.</text>
</comment>
<keyword evidence="4 9" id="KW-0812">Transmembrane</keyword>